<protein>
    <recommendedName>
        <fullName evidence="4">Entry exclusion lipoprotein TrbK</fullName>
    </recommendedName>
</protein>
<organism evidence="2 3">
    <name type="scientific">Syntrophorhabdus aromaticivorans</name>
    <dbReference type="NCBI Taxonomy" id="328301"/>
    <lineage>
        <taxon>Bacteria</taxon>
        <taxon>Pseudomonadati</taxon>
        <taxon>Thermodesulfobacteriota</taxon>
        <taxon>Syntrophorhabdia</taxon>
        <taxon>Syntrophorhabdales</taxon>
        <taxon>Syntrophorhabdaceae</taxon>
        <taxon>Syntrophorhabdus</taxon>
    </lineage>
</organism>
<feature type="chain" id="PRO_5037076304" description="Entry exclusion lipoprotein TrbK" evidence="1">
    <location>
        <begin position="23"/>
        <end position="82"/>
    </location>
</feature>
<sequence>MKRLFLLSIAATLMLYACGSRDAEYYTNHPAEAEACSRMSEAEKLADKECTAVINADSKRFFKGGIKRPLQGSGNGPGAKQY</sequence>
<reference evidence="2" key="2">
    <citation type="submission" date="2020-01" db="EMBL/GenBank/DDBJ databases">
        <authorList>
            <person name="Campanaro S."/>
        </authorList>
    </citation>
    <scope>NUCLEOTIDE SEQUENCE</scope>
    <source>
        <strain evidence="2">AS06rmzACSIP_7</strain>
    </source>
</reference>
<reference evidence="2" key="1">
    <citation type="journal article" date="2020" name="Biotechnol. Biofuels">
        <title>New insights from the biogas microbiome by comprehensive genome-resolved metagenomics of nearly 1600 species originating from multiple anaerobic digesters.</title>
        <authorList>
            <person name="Campanaro S."/>
            <person name="Treu L."/>
            <person name="Rodriguez-R L.M."/>
            <person name="Kovalovszki A."/>
            <person name="Ziels R.M."/>
            <person name="Maus I."/>
            <person name="Zhu X."/>
            <person name="Kougias P.G."/>
            <person name="Basile A."/>
            <person name="Luo G."/>
            <person name="Schluter A."/>
            <person name="Konstantinidis K.T."/>
            <person name="Angelidaki I."/>
        </authorList>
    </citation>
    <scope>NUCLEOTIDE SEQUENCE</scope>
    <source>
        <strain evidence="2">AS06rmzACSIP_7</strain>
    </source>
</reference>
<keyword evidence="1" id="KW-0732">Signal</keyword>
<evidence type="ECO:0000313" key="2">
    <source>
        <dbReference type="EMBL" id="NLW36872.1"/>
    </source>
</evidence>
<accession>A0A971S328</accession>
<gene>
    <name evidence="2" type="ORF">GXY80_15550</name>
</gene>
<dbReference type="EMBL" id="JAAYEE010000315">
    <property type="protein sequence ID" value="NLW36872.1"/>
    <property type="molecule type" value="Genomic_DNA"/>
</dbReference>
<dbReference type="Proteomes" id="UP000777265">
    <property type="component" value="Unassembled WGS sequence"/>
</dbReference>
<dbReference type="PROSITE" id="PS51257">
    <property type="entry name" value="PROKAR_LIPOPROTEIN"/>
    <property type="match status" value="1"/>
</dbReference>
<name>A0A971S328_9BACT</name>
<evidence type="ECO:0000256" key="1">
    <source>
        <dbReference type="SAM" id="SignalP"/>
    </source>
</evidence>
<feature type="signal peptide" evidence="1">
    <location>
        <begin position="1"/>
        <end position="22"/>
    </location>
</feature>
<evidence type="ECO:0008006" key="4">
    <source>
        <dbReference type="Google" id="ProtNLM"/>
    </source>
</evidence>
<evidence type="ECO:0000313" key="3">
    <source>
        <dbReference type="Proteomes" id="UP000777265"/>
    </source>
</evidence>
<comment type="caution">
    <text evidence="2">The sequence shown here is derived from an EMBL/GenBank/DDBJ whole genome shotgun (WGS) entry which is preliminary data.</text>
</comment>
<dbReference type="AlphaFoldDB" id="A0A971S328"/>
<proteinExistence type="predicted"/>